<gene>
    <name evidence="4" type="ORF">KMW28_14185</name>
</gene>
<keyword evidence="1" id="KW-0805">Transcription regulation</keyword>
<dbReference type="AlphaFoldDB" id="A0AAX1N3V1"/>
<dbReference type="PROSITE" id="PS01124">
    <property type="entry name" value="HTH_ARAC_FAMILY_2"/>
    <property type="match status" value="1"/>
</dbReference>
<dbReference type="SMART" id="SM00342">
    <property type="entry name" value="HTH_ARAC"/>
    <property type="match status" value="1"/>
</dbReference>
<dbReference type="Pfam" id="PF12833">
    <property type="entry name" value="HTH_18"/>
    <property type="match status" value="1"/>
</dbReference>
<accession>A0AAX1N3V1</accession>
<dbReference type="InterPro" id="IPR009057">
    <property type="entry name" value="Homeodomain-like_sf"/>
</dbReference>
<evidence type="ECO:0000256" key="1">
    <source>
        <dbReference type="ARBA" id="ARBA00023015"/>
    </source>
</evidence>
<dbReference type="EMBL" id="CP076132">
    <property type="protein sequence ID" value="QWG00800.1"/>
    <property type="molecule type" value="Genomic_DNA"/>
</dbReference>
<sequence length="323" mass="37920">MREIIINKSSYINFFNELSSQFDCTNYGNELKVTINEESSLTIRGYSINDGLEISEIEGYINEPIKLVRTKNDDPAFVIAYFLTPFRFTNEYDFSDFQIQRKKYWSNIKEDEVFYFPAHQKVSILSIKHSYAMMEKYNQTGVPLINNLLNTKSPFIIYESISKTSQQIIKDVKGCNFNNDIEKLKLDYLTYQLLYNFANKVENRFGKGVLPKRYPETDVEKVFRVKNYIEENYTEVIKAENLAEVAQFSYSKLRKLFKEIVGISILQYANHYKITMAHQWLMDSTHNVSDCTYHLGFSSMTHFGKLFKDKYGCTPSEFIKKAK</sequence>
<protein>
    <submittedName>
        <fullName evidence="4">Helix-turn-helix domain-containing protein</fullName>
    </submittedName>
</protein>
<dbReference type="KEGG" id="fya:KMW28_14185"/>
<dbReference type="PANTHER" id="PTHR47893:SF1">
    <property type="entry name" value="REGULATORY PROTEIN PCHR"/>
    <property type="match status" value="1"/>
</dbReference>
<organism evidence="4 5">
    <name type="scientific">Flammeovirga yaeyamensis</name>
    <dbReference type="NCBI Taxonomy" id="367791"/>
    <lineage>
        <taxon>Bacteria</taxon>
        <taxon>Pseudomonadati</taxon>
        <taxon>Bacteroidota</taxon>
        <taxon>Cytophagia</taxon>
        <taxon>Cytophagales</taxon>
        <taxon>Flammeovirgaceae</taxon>
        <taxon>Flammeovirga</taxon>
    </lineage>
</organism>
<proteinExistence type="predicted"/>
<dbReference type="GO" id="GO:0003700">
    <property type="term" value="F:DNA-binding transcription factor activity"/>
    <property type="evidence" value="ECO:0007669"/>
    <property type="project" value="InterPro"/>
</dbReference>
<keyword evidence="2" id="KW-0804">Transcription</keyword>
<feature type="domain" description="HTH araC/xylS-type" evidence="3">
    <location>
        <begin position="223"/>
        <end position="321"/>
    </location>
</feature>
<evidence type="ECO:0000256" key="2">
    <source>
        <dbReference type="ARBA" id="ARBA00023163"/>
    </source>
</evidence>
<dbReference type="RefSeq" id="WP_169665133.1">
    <property type="nucleotide sequence ID" value="NZ_CP076132.1"/>
</dbReference>
<name>A0AAX1N3V1_9BACT</name>
<dbReference type="GO" id="GO:0043565">
    <property type="term" value="F:sequence-specific DNA binding"/>
    <property type="evidence" value="ECO:0007669"/>
    <property type="project" value="InterPro"/>
</dbReference>
<reference evidence="4 5" key="1">
    <citation type="submission" date="2021-05" db="EMBL/GenBank/DDBJ databases">
        <title>Comparative genomic studies on the polysaccharide-degrading batcterial strains of the Flammeovirga genus.</title>
        <authorList>
            <person name="Zewei F."/>
            <person name="Zheng Z."/>
            <person name="Yu L."/>
            <person name="Ruyue G."/>
            <person name="Yanhong M."/>
            <person name="Yuanyuan C."/>
            <person name="Jingyan G."/>
            <person name="Wenjun H."/>
        </authorList>
    </citation>
    <scope>NUCLEOTIDE SEQUENCE [LARGE SCALE GENOMIC DNA]</scope>
    <source>
        <strain evidence="4 5">NBRC:100898</strain>
    </source>
</reference>
<dbReference type="Gene3D" id="1.10.10.60">
    <property type="entry name" value="Homeodomain-like"/>
    <property type="match status" value="2"/>
</dbReference>
<evidence type="ECO:0000313" key="5">
    <source>
        <dbReference type="Proteomes" id="UP000678679"/>
    </source>
</evidence>
<dbReference type="InterPro" id="IPR053142">
    <property type="entry name" value="PchR_regulatory_protein"/>
</dbReference>
<dbReference type="InterPro" id="IPR018060">
    <property type="entry name" value="HTH_AraC"/>
</dbReference>
<dbReference type="SUPFAM" id="SSF46689">
    <property type="entry name" value="Homeodomain-like"/>
    <property type="match status" value="2"/>
</dbReference>
<evidence type="ECO:0000313" key="4">
    <source>
        <dbReference type="EMBL" id="QWG00800.1"/>
    </source>
</evidence>
<evidence type="ECO:0000259" key="3">
    <source>
        <dbReference type="PROSITE" id="PS01124"/>
    </source>
</evidence>
<dbReference type="PANTHER" id="PTHR47893">
    <property type="entry name" value="REGULATORY PROTEIN PCHR"/>
    <property type="match status" value="1"/>
</dbReference>
<dbReference type="Proteomes" id="UP000678679">
    <property type="component" value="Chromosome 1"/>
</dbReference>
<keyword evidence="5" id="KW-1185">Reference proteome</keyword>